<accession>A0A498HQJ9</accession>
<dbReference type="AlphaFoldDB" id="A0A498HQJ9"/>
<dbReference type="Proteomes" id="UP000290289">
    <property type="component" value="Chromosome 15"/>
</dbReference>
<reference evidence="2 3" key="1">
    <citation type="submission" date="2018-10" db="EMBL/GenBank/DDBJ databases">
        <title>A high-quality apple genome assembly.</title>
        <authorList>
            <person name="Hu J."/>
        </authorList>
    </citation>
    <scope>NUCLEOTIDE SEQUENCE [LARGE SCALE GENOMIC DNA]</scope>
    <source>
        <strain evidence="3">cv. HFTH1</strain>
        <tissue evidence="2">Young leaf</tissue>
    </source>
</reference>
<organism evidence="2 3">
    <name type="scientific">Malus domestica</name>
    <name type="common">Apple</name>
    <name type="synonym">Pyrus malus</name>
    <dbReference type="NCBI Taxonomy" id="3750"/>
    <lineage>
        <taxon>Eukaryota</taxon>
        <taxon>Viridiplantae</taxon>
        <taxon>Streptophyta</taxon>
        <taxon>Embryophyta</taxon>
        <taxon>Tracheophyta</taxon>
        <taxon>Spermatophyta</taxon>
        <taxon>Magnoliopsida</taxon>
        <taxon>eudicotyledons</taxon>
        <taxon>Gunneridae</taxon>
        <taxon>Pentapetalae</taxon>
        <taxon>rosids</taxon>
        <taxon>fabids</taxon>
        <taxon>Rosales</taxon>
        <taxon>Rosaceae</taxon>
        <taxon>Amygdaloideae</taxon>
        <taxon>Maleae</taxon>
        <taxon>Malus</taxon>
    </lineage>
</organism>
<name>A0A498HQJ9_MALDO</name>
<evidence type="ECO:0000313" key="3">
    <source>
        <dbReference type="Proteomes" id="UP000290289"/>
    </source>
</evidence>
<dbReference type="GO" id="GO:0003676">
    <property type="term" value="F:nucleic acid binding"/>
    <property type="evidence" value="ECO:0007669"/>
    <property type="project" value="InterPro"/>
</dbReference>
<dbReference type="Pfam" id="PF13456">
    <property type="entry name" value="RVT_3"/>
    <property type="match status" value="1"/>
</dbReference>
<keyword evidence="3" id="KW-1185">Reference proteome</keyword>
<protein>
    <recommendedName>
        <fullName evidence="1">RNase H type-1 domain-containing protein</fullName>
    </recommendedName>
</protein>
<sequence length="222" mass="24992">SLNSCHHASIVLKGLYVGSAIREALWICRKEGFSNLIVEYDARDMIRMVNKEIVVDASLESIMHNIWSIVNAVRAVSFEFTRSWGWKSSDTFCDNVCPKRLVYAQIVTSRPRLPPHPELDSTVTRYSALSPDHALTVLFLGTHTRISQWVTHLGPNHALTVLTSQWVTHPRNSLNFGVPMEPEANELPKGLMLGRDGNIHIRLTRSTPLGNVGCNTNRTYMD</sequence>
<evidence type="ECO:0000313" key="2">
    <source>
        <dbReference type="EMBL" id="RXH73818.1"/>
    </source>
</evidence>
<proteinExistence type="predicted"/>
<gene>
    <name evidence="2" type="ORF">DVH24_016640</name>
</gene>
<feature type="non-terminal residue" evidence="2">
    <location>
        <position position="1"/>
    </location>
</feature>
<feature type="domain" description="RNase H type-1" evidence="1">
    <location>
        <begin position="19"/>
        <end position="83"/>
    </location>
</feature>
<dbReference type="InterPro" id="IPR002156">
    <property type="entry name" value="RNaseH_domain"/>
</dbReference>
<evidence type="ECO:0000259" key="1">
    <source>
        <dbReference type="Pfam" id="PF13456"/>
    </source>
</evidence>
<comment type="caution">
    <text evidence="2">The sequence shown here is derived from an EMBL/GenBank/DDBJ whole genome shotgun (WGS) entry which is preliminary data.</text>
</comment>
<dbReference type="EMBL" id="RDQH01000341">
    <property type="protein sequence ID" value="RXH73818.1"/>
    <property type="molecule type" value="Genomic_DNA"/>
</dbReference>
<dbReference type="GO" id="GO:0004523">
    <property type="term" value="F:RNA-DNA hybrid ribonuclease activity"/>
    <property type="evidence" value="ECO:0007669"/>
    <property type="project" value="InterPro"/>
</dbReference>